<evidence type="ECO:0000313" key="2">
    <source>
        <dbReference type="EMBL" id="KAJ5374214.1"/>
    </source>
</evidence>
<organism evidence="2 3">
    <name type="scientific">Penicillium concentricum</name>
    <dbReference type="NCBI Taxonomy" id="293559"/>
    <lineage>
        <taxon>Eukaryota</taxon>
        <taxon>Fungi</taxon>
        <taxon>Dikarya</taxon>
        <taxon>Ascomycota</taxon>
        <taxon>Pezizomycotina</taxon>
        <taxon>Eurotiomycetes</taxon>
        <taxon>Eurotiomycetidae</taxon>
        <taxon>Eurotiales</taxon>
        <taxon>Aspergillaceae</taxon>
        <taxon>Penicillium</taxon>
    </lineage>
</organism>
<protein>
    <submittedName>
        <fullName evidence="2">Uncharacterized protein</fullName>
    </submittedName>
</protein>
<accession>A0A9W9VB48</accession>
<dbReference type="Proteomes" id="UP001147752">
    <property type="component" value="Unassembled WGS sequence"/>
</dbReference>
<dbReference type="RefSeq" id="XP_056580200.1">
    <property type="nucleotide sequence ID" value="XM_056723950.1"/>
</dbReference>
<dbReference type="GeneID" id="81463133"/>
<keyword evidence="3" id="KW-1185">Reference proteome</keyword>
<reference evidence="2" key="2">
    <citation type="journal article" date="2023" name="IMA Fungus">
        <title>Comparative genomic study of the Penicillium genus elucidates a diverse pangenome and 15 lateral gene transfer events.</title>
        <authorList>
            <person name="Petersen C."/>
            <person name="Sorensen T."/>
            <person name="Nielsen M.R."/>
            <person name="Sondergaard T.E."/>
            <person name="Sorensen J.L."/>
            <person name="Fitzpatrick D.A."/>
            <person name="Frisvad J.C."/>
            <person name="Nielsen K.L."/>
        </authorList>
    </citation>
    <scope>NUCLEOTIDE SEQUENCE</scope>
    <source>
        <strain evidence="2">IBT 3081</strain>
    </source>
</reference>
<gene>
    <name evidence="2" type="ORF">N7517_006220</name>
</gene>
<feature type="compositionally biased region" description="Polar residues" evidence="1">
    <location>
        <begin position="47"/>
        <end position="64"/>
    </location>
</feature>
<feature type="region of interest" description="Disordered" evidence="1">
    <location>
        <begin position="47"/>
        <end position="70"/>
    </location>
</feature>
<evidence type="ECO:0000256" key="1">
    <source>
        <dbReference type="SAM" id="MobiDB-lite"/>
    </source>
</evidence>
<reference evidence="2" key="1">
    <citation type="submission" date="2022-12" db="EMBL/GenBank/DDBJ databases">
        <authorList>
            <person name="Petersen C."/>
        </authorList>
    </citation>
    <scope>NUCLEOTIDE SEQUENCE</scope>
    <source>
        <strain evidence="2">IBT 3081</strain>
    </source>
</reference>
<dbReference type="AlphaFoldDB" id="A0A9W9VB48"/>
<dbReference type="EMBL" id="JAPZBT010000002">
    <property type="protein sequence ID" value="KAJ5374214.1"/>
    <property type="molecule type" value="Genomic_DNA"/>
</dbReference>
<dbReference type="OrthoDB" id="4354607at2759"/>
<evidence type="ECO:0000313" key="3">
    <source>
        <dbReference type="Proteomes" id="UP001147752"/>
    </source>
</evidence>
<name>A0A9W9VB48_9EURO</name>
<sequence>MNMIDLIYKLAATSDLHLFKPKAAVRPPLHENISRCNNSIAIEEQQPCNPCQSQQTSARDVITTNEHREP</sequence>
<comment type="caution">
    <text evidence="2">The sequence shown here is derived from an EMBL/GenBank/DDBJ whole genome shotgun (WGS) entry which is preliminary data.</text>
</comment>
<proteinExistence type="predicted"/>